<dbReference type="EMBL" id="CYZR01000001">
    <property type="protein sequence ID" value="CUN41666.1"/>
    <property type="molecule type" value="Genomic_DNA"/>
</dbReference>
<reference evidence="1 2" key="1">
    <citation type="submission" date="2015-09" db="EMBL/GenBank/DDBJ databases">
        <authorList>
            <consortium name="Pathogen Informatics"/>
        </authorList>
    </citation>
    <scope>NUCLEOTIDE SEQUENCE [LARGE SCALE GENOMIC DNA]</scope>
    <source>
        <strain evidence="1 2">2789STDY5834858</strain>
    </source>
</reference>
<comment type="caution">
    <text evidence="1">The sequence shown here is derived from an EMBL/GenBank/DDBJ whole genome shotgun (WGS) entry which is preliminary data.</text>
</comment>
<keyword evidence="2" id="KW-1185">Reference proteome</keyword>
<sequence>MGNLINYYGMGNTAKGSVDFYQSIFQGLNTIYGLKGGTSSFKTQLLKKISNNYSKLYKVDVINSSIDINKIEGIIINELKIAIVDLTPIHGKKPVNNEVDLIEIDLTEAENKNILKINNLNLNALKKSFSENIKKATKEYEKALEIHDIWETFYISNMDFKRANNLSNEIIDKIVPKEKINESLGVIYDRYLGAATPVGSKDYIINLTDGLKRYFLKGRPGTGKSTILKKIANKLIEKGYNIEVYHCGFDPNSLDMVICRNLNLAIFDSTSPHEYFPDKEDDEVIDVYKECVKAGTDEKYSKELNQIIKRYKEKVKLGTRYLGLAKVISDKIEAVYAKAFKDEEAQQIVEKYLKFS</sequence>
<dbReference type="SUPFAM" id="SSF52540">
    <property type="entry name" value="P-loop containing nucleoside triphosphate hydrolases"/>
    <property type="match status" value="1"/>
</dbReference>
<organism evidence="1 2">
    <name type="scientific">Sarcina ventriculi</name>
    <name type="common">Clostridium ventriculi</name>
    <dbReference type="NCBI Taxonomy" id="1267"/>
    <lineage>
        <taxon>Bacteria</taxon>
        <taxon>Bacillati</taxon>
        <taxon>Bacillota</taxon>
        <taxon>Clostridia</taxon>
        <taxon>Eubacteriales</taxon>
        <taxon>Clostridiaceae</taxon>
        <taxon>Sarcina</taxon>
    </lineage>
</organism>
<evidence type="ECO:0000313" key="2">
    <source>
        <dbReference type="Proteomes" id="UP000095488"/>
    </source>
</evidence>
<accession>A0ABM9UJA0</accession>
<evidence type="ECO:0008006" key="3">
    <source>
        <dbReference type="Google" id="ProtNLM"/>
    </source>
</evidence>
<dbReference type="RefSeq" id="WP_055256971.1">
    <property type="nucleotide sequence ID" value="NZ_CABIXL010000001.1"/>
</dbReference>
<dbReference type="Proteomes" id="UP000095488">
    <property type="component" value="Unassembled WGS sequence"/>
</dbReference>
<evidence type="ECO:0000313" key="1">
    <source>
        <dbReference type="EMBL" id="CUN41666.1"/>
    </source>
</evidence>
<protein>
    <recommendedName>
        <fullName evidence="3">ATPase</fullName>
    </recommendedName>
</protein>
<dbReference type="InterPro" id="IPR027417">
    <property type="entry name" value="P-loop_NTPase"/>
</dbReference>
<proteinExistence type="predicted"/>
<gene>
    <name evidence="1" type="ORF">ERS852473_00057</name>
</gene>
<dbReference type="Gene3D" id="3.40.50.300">
    <property type="entry name" value="P-loop containing nucleotide triphosphate hydrolases"/>
    <property type="match status" value="1"/>
</dbReference>
<name>A0ABM9UJA0_SARVE</name>